<evidence type="ECO:0000256" key="2">
    <source>
        <dbReference type="ARBA" id="ARBA00022723"/>
    </source>
</evidence>
<feature type="domain" description="Sulfatase N-terminal" evidence="5">
    <location>
        <begin position="4"/>
        <end position="350"/>
    </location>
</feature>
<dbReference type="InterPro" id="IPR000917">
    <property type="entry name" value="Sulfatase_N"/>
</dbReference>
<reference evidence="6 7" key="1">
    <citation type="submission" date="2023-07" db="EMBL/GenBank/DDBJ databases">
        <title>Genomic Encyclopedia of Type Strains, Phase IV (KMG-IV): sequencing the most valuable type-strain genomes for metagenomic binning, comparative biology and taxonomic classification.</title>
        <authorList>
            <person name="Goeker M."/>
        </authorList>
    </citation>
    <scope>NUCLEOTIDE SEQUENCE [LARGE SCALE GENOMIC DNA]</scope>
    <source>
        <strain evidence="6 7">DSM 27848</strain>
    </source>
</reference>
<evidence type="ECO:0000256" key="4">
    <source>
        <dbReference type="ARBA" id="ARBA00022837"/>
    </source>
</evidence>
<dbReference type="PROSITE" id="PS00523">
    <property type="entry name" value="SULFATASE_1"/>
    <property type="match status" value="1"/>
</dbReference>
<protein>
    <submittedName>
        <fullName evidence="6">Arylsulfatase A-like enzyme</fullName>
    </submittedName>
</protein>
<dbReference type="InterPro" id="IPR017850">
    <property type="entry name" value="Alkaline_phosphatase_core_sf"/>
</dbReference>
<evidence type="ECO:0000256" key="3">
    <source>
        <dbReference type="ARBA" id="ARBA00022801"/>
    </source>
</evidence>
<dbReference type="SUPFAM" id="SSF53649">
    <property type="entry name" value="Alkaline phosphatase-like"/>
    <property type="match status" value="1"/>
</dbReference>
<keyword evidence="3" id="KW-0378">Hydrolase</keyword>
<evidence type="ECO:0000313" key="7">
    <source>
        <dbReference type="Proteomes" id="UP001232343"/>
    </source>
</evidence>
<dbReference type="Proteomes" id="UP001232343">
    <property type="component" value="Unassembled WGS sequence"/>
</dbReference>
<proteinExistence type="inferred from homology"/>
<dbReference type="InterPro" id="IPR050738">
    <property type="entry name" value="Sulfatase"/>
</dbReference>
<evidence type="ECO:0000313" key="6">
    <source>
        <dbReference type="EMBL" id="MDQ0344349.1"/>
    </source>
</evidence>
<evidence type="ECO:0000256" key="1">
    <source>
        <dbReference type="ARBA" id="ARBA00008779"/>
    </source>
</evidence>
<dbReference type="PANTHER" id="PTHR42693">
    <property type="entry name" value="ARYLSULFATASE FAMILY MEMBER"/>
    <property type="match status" value="1"/>
</dbReference>
<sequence>MKKPNILFILTDDQGAWALNCAGTTDLHTPNIDRLAEKGVRFENFFCASPVCSPARASLMTGNIPSAHGVQDWLRGGNIDIQKFPELKDNPIFASEHSAIEYLKDQVTYTNVLSKNGYTCALSGKWHLGDSVNPQQGFSKWFTIARGGCEYYNGDMVYEGNIYFEKKYITDVITDKAIDFLEELSREDQPFYLGVHYTAPHSPWDEGNHPKEYIEKYRDCEFNILPDLPIHPWQVNTAPHGTGETRKDLLRGYYASITAMDHNIGRIIDYLEENGLTENTVIIFTSDNGMNMGHHGIWGKGNGTFPQNMFDTSVKVPFIVSHPAVIPQGVVSEQLVSQYDVFPTILDYVNIDISIYDRLPGKSIAETLKGKSVEEDKNIYIYDEYGPVRMIRNKQWKYIHRYPYGPHEFYNLVEDPDETENLYGQNEYMENIEKMKSDLENWFHEYVDPRIDGTKEPVTGYGQLRRGGIYSEGKKVHEESDKVKLNYQSK</sequence>
<dbReference type="PANTHER" id="PTHR42693:SF33">
    <property type="entry name" value="ARYLSULFATASE"/>
    <property type="match status" value="1"/>
</dbReference>
<gene>
    <name evidence="6" type="ORF">J2S14_003192</name>
</gene>
<dbReference type="EMBL" id="JAUSUO010000009">
    <property type="protein sequence ID" value="MDQ0344349.1"/>
    <property type="molecule type" value="Genomic_DNA"/>
</dbReference>
<evidence type="ECO:0000259" key="5">
    <source>
        <dbReference type="Pfam" id="PF00884"/>
    </source>
</evidence>
<keyword evidence="2" id="KW-0479">Metal-binding</keyword>
<keyword evidence="7" id="KW-1185">Reference proteome</keyword>
<keyword evidence="4" id="KW-0106">Calcium</keyword>
<dbReference type="CDD" id="cd16149">
    <property type="entry name" value="sulfatase_like"/>
    <property type="match status" value="1"/>
</dbReference>
<dbReference type="RefSeq" id="WP_244682618.1">
    <property type="nucleotide sequence ID" value="NZ_JALIRM010000012.1"/>
</dbReference>
<comment type="similarity">
    <text evidence="1">Belongs to the sulfatase family.</text>
</comment>
<organism evidence="6 7">
    <name type="scientific">Lederbergia wuyishanensis</name>
    <dbReference type="NCBI Taxonomy" id="1347903"/>
    <lineage>
        <taxon>Bacteria</taxon>
        <taxon>Bacillati</taxon>
        <taxon>Bacillota</taxon>
        <taxon>Bacilli</taxon>
        <taxon>Bacillales</taxon>
        <taxon>Bacillaceae</taxon>
        <taxon>Lederbergia</taxon>
    </lineage>
</organism>
<name>A0ABU0D7G7_9BACI</name>
<dbReference type="Gene3D" id="3.40.720.10">
    <property type="entry name" value="Alkaline Phosphatase, subunit A"/>
    <property type="match status" value="1"/>
</dbReference>
<comment type="caution">
    <text evidence="6">The sequence shown here is derived from an EMBL/GenBank/DDBJ whole genome shotgun (WGS) entry which is preliminary data.</text>
</comment>
<accession>A0ABU0D7G7</accession>
<dbReference type="InterPro" id="IPR024607">
    <property type="entry name" value="Sulfatase_CS"/>
</dbReference>
<dbReference type="Pfam" id="PF00884">
    <property type="entry name" value="Sulfatase"/>
    <property type="match status" value="1"/>
</dbReference>